<feature type="region of interest" description="Disordered" evidence="1">
    <location>
        <begin position="351"/>
        <end position="389"/>
    </location>
</feature>
<evidence type="ECO:0000256" key="2">
    <source>
        <dbReference type="SAM" id="Phobius"/>
    </source>
</evidence>
<keyword evidence="5" id="KW-1185">Reference proteome</keyword>
<feature type="compositionally biased region" description="Basic and acidic residues" evidence="1">
    <location>
        <begin position="377"/>
        <end position="389"/>
    </location>
</feature>
<dbReference type="InterPro" id="IPR025403">
    <property type="entry name" value="TgpA-like_C"/>
</dbReference>
<evidence type="ECO:0000259" key="3">
    <source>
        <dbReference type="SMART" id="SM00460"/>
    </source>
</evidence>
<sequence length="740" mass="80623">MSTTTTERLGTLVPEDLELTSAYRYLALGSILVLTVSYTTVLRDIAVVVGESSQVVTAVMLTLMVATILAKLVAERTALLLAGSLLIIGYGWYLAMSPGTTETVISSWDILLNDALSLLTGLSLIQITDAEVWATGTAPAPVFLSWYLAVRGRYIGSTVVGGGALLMLVLTGDAPAMTTLIGVLAATCAVGFGELDRRDGSLRQLDVLVVLVAVMLLFTLSVTVVPSGSGSPLGLDSPGSLGGLEDGEDADTIEGSLMNSPDELQVQGSVDLTPEVRFTVESNEPAHWRVGIYDTFTGDGWVRSGDTSGYDGPIEGPPGSTETIVQSYRVETQTNAMPAANQPTEVRGGITSQTQVTEHGSVLTERSLLEGDGYGIRSERPDAEPDELRATGTEYPDEIEDRHLQLPEDQPERVGELTDDVTADADNPYDSAVAIEEYLKAEKEYSLDVEKPDGNIADGFLFEMEEGYCTYYATTMVAMLRSQGIPARMATGYSTGQSVGDDEYVVRGLNSHAWVEVYFPDEGWVTFDPTPSGPRDDTRADRIEEERALGNPDVDTDDSEDEAVEDESESDEDENEEETDESEEDEQEHDEESPDADEYDDPDKGLTIPLPSRETIAMSLVLFVGLAAGAHRAGYMDRAHRTAQLHWQTAGEDPEADIERAFFRLELLLGDEYRDRDPTETYREYLATVGDVDERVERIARIHERARYGGAVTSEDADDAVRLVDELVAERSRLRGLLRR</sequence>
<feature type="transmembrane region" description="Helical" evidence="2">
    <location>
        <begin position="207"/>
        <end position="225"/>
    </location>
</feature>
<keyword evidence="4" id="KW-0645">Protease</keyword>
<evidence type="ECO:0000313" key="4">
    <source>
        <dbReference type="EMBL" id="QSG03718.1"/>
    </source>
</evidence>
<feature type="transmembrane region" description="Helical" evidence="2">
    <location>
        <begin position="78"/>
        <end position="95"/>
    </location>
</feature>
<dbReference type="Pfam" id="PF11992">
    <property type="entry name" value="TgpA_N"/>
    <property type="match status" value="1"/>
</dbReference>
<dbReference type="InterPro" id="IPR002931">
    <property type="entry name" value="Transglutaminase-like"/>
</dbReference>
<dbReference type="RefSeq" id="WP_238477764.1">
    <property type="nucleotide sequence ID" value="NZ_CP064786.1"/>
</dbReference>
<keyword evidence="2" id="KW-0472">Membrane</keyword>
<feature type="transmembrane region" description="Helical" evidence="2">
    <location>
        <begin position="154"/>
        <end position="170"/>
    </location>
</feature>
<dbReference type="KEGG" id="hara:AArcS_2522"/>
<dbReference type="InterPro" id="IPR052901">
    <property type="entry name" value="Bact_TGase-like"/>
</dbReference>
<feature type="transmembrane region" description="Helical" evidence="2">
    <location>
        <begin position="54"/>
        <end position="72"/>
    </location>
</feature>
<accession>A0A897MUL6</accession>
<dbReference type="InterPro" id="IPR021878">
    <property type="entry name" value="TgpA_N"/>
</dbReference>
<keyword evidence="2" id="KW-1133">Transmembrane helix</keyword>
<dbReference type="SMART" id="SM00460">
    <property type="entry name" value="TGc"/>
    <property type="match status" value="1"/>
</dbReference>
<dbReference type="Gene3D" id="3.10.620.30">
    <property type="match status" value="1"/>
</dbReference>
<protein>
    <submittedName>
        <fullName evidence="4">Transglutaminase-like cysteine protease</fullName>
    </submittedName>
</protein>
<dbReference type="InterPro" id="IPR038765">
    <property type="entry name" value="Papain-like_cys_pep_sf"/>
</dbReference>
<dbReference type="Pfam" id="PF13559">
    <property type="entry name" value="DUF4129"/>
    <property type="match status" value="1"/>
</dbReference>
<dbReference type="SUPFAM" id="SSF54001">
    <property type="entry name" value="Cysteine proteinases"/>
    <property type="match status" value="1"/>
</dbReference>
<dbReference type="GO" id="GO:0006508">
    <property type="term" value="P:proteolysis"/>
    <property type="evidence" value="ECO:0007669"/>
    <property type="project" value="UniProtKB-KW"/>
</dbReference>
<dbReference type="GO" id="GO:0008233">
    <property type="term" value="F:peptidase activity"/>
    <property type="evidence" value="ECO:0007669"/>
    <property type="project" value="UniProtKB-KW"/>
</dbReference>
<keyword evidence="2" id="KW-0812">Transmembrane</keyword>
<evidence type="ECO:0000313" key="5">
    <source>
        <dbReference type="Proteomes" id="UP000663586"/>
    </source>
</evidence>
<keyword evidence="4" id="KW-0378">Hydrolase</keyword>
<feature type="domain" description="Transglutaminase-like" evidence="3">
    <location>
        <begin position="461"/>
        <end position="531"/>
    </location>
</feature>
<dbReference type="Proteomes" id="UP000663586">
    <property type="component" value="Chromosome"/>
</dbReference>
<feature type="transmembrane region" description="Helical" evidence="2">
    <location>
        <begin position="22"/>
        <end position="42"/>
    </location>
</feature>
<feature type="transmembrane region" description="Helical" evidence="2">
    <location>
        <begin position="176"/>
        <end position="195"/>
    </location>
</feature>
<feature type="region of interest" description="Disordered" evidence="1">
    <location>
        <begin position="546"/>
        <end position="609"/>
    </location>
</feature>
<dbReference type="AlphaFoldDB" id="A0A897MUL6"/>
<feature type="compositionally biased region" description="Acidic residues" evidence="1">
    <location>
        <begin position="554"/>
        <end position="601"/>
    </location>
</feature>
<evidence type="ECO:0000256" key="1">
    <source>
        <dbReference type="SAM" id="MobiDB-lite"/>
    </source>
</evidence>
<gene>
    <name evidence="4" type="ORF">AArcS_2522</name>
</gene>
<dbReference type="PANTHER" id="PTHR42736:SF1">
    <property type="entry name" value="PROTEIN-GLUTAMINE GAMMA-GLUTAMYLTRANSFERASE"/>
    <property type="match status" value="1"/>
</dbReference>
<organism evidence="4 5">
    <name type="scientific">Natranaeroarchaeum sulfidigenes</name>
    <dbReference type="NCBI Taxonomy" id="2784880"/>
    <lineage>
        <taxon>Archaea</taxon>
        <taxon>Methanobacteriati</taxon>
        <taxon>Methanobacteriota</taxon>
        <taxon>Stenosarchaea group</taxon>
        <taxon>Halobacteria</taxon>
        <taxon>Halobacteriales</taxon>
        <taxon>Natronoarchaeaceae</taxon>
        <taxon>Natranaeroarchaeum</taxon>
    </lineage>
</organism>
<dbReference type="PANTHER" id="PTHR42736">
    <property type="entry name" value="PROTEIN-GLUTAMINE GAMMA-GLUTAMYLTRANSFERASE"/>
    <property type="match status" value="1"/>
</dbReference>
<dbReference type="Pfam" id="PF01841">
    <property type="entry name" value="Transglut_core"/>
    <property type="match status" value="1"/>
</dbReference>
<dbReference type="GeneID" id="70685903"/>
<reference evidence="4" key="1">
    <citation type="submission" date="2020-11" db="EMBL/GenBank/DDBJ databases">
        <title>Carbohydrate-dependent, anaerobic sulfur respiration: A novel catabolism in halophilic archaea.</title>
        <authorList>
            <person name="Sorokin D.Y."/>
            <person name="Messina E."/>
            <person name="Smedile F."/>
            <person name="La Cono V."/>
            <person name="Hallsworth J.E."/>
            <person name="Yakimov M.M."/>
        </authorList>
    </citation>
    <scope>NUCLEOTIDE SEQUENCE</scope>
    <source>
        <strain evidence="4">AArc-S</strain>
    </source>
</reference>
<name>A0A897MUL6_9EURY</name>
<proteinExistence type="predicted"/>
<dbReference type="EMBL" id="CP064786">
    <property type="protein sequence ID" value="QSG03718.1"/>
    <property type="molecule type" value="Genomic_DNA"/>
</dbReference>